<evidence type="ECO:0000256" key="2">
    <source>
        <dbReference type="ARBA" id="ARBA00006474"/>
    </source>
</evidence>
<keyword evidence="9" id="KW-0472">Membrane</keyword>
<comment type="subcellular location">
    <subcellularLocation>
        <location evidence="1">Membrane</location>
        <topology evidence="1">Multi-pass membrane protein</topology>
    </subcellularLocation>
</comment>
<keyword evidence="9" id="KW-0812">Transmembrane</keyword>
<dbReference type="InterPro" id="IPR003593">
    <property type="entry name" value="AAA+_ATPase"/>
</dbReference>
<evidence type="ECO:0000256" key="6">
    <source>
        <dbReference type="ARBA" id="ARBA00023125"/>
    </source>
</evidence>
<keyword evidence="6" id="KW-0238">DNA-binding</keyword>
<dbReference type="Pfam" id="PF17854">
    <property type="entry name" value="FtsK_alpha"/>
    <property type="match status" value="1"/>
</dbReference>
<dbReference type="InterPro" id="IPR018541">
    <property type="entry name" value="Ftsk_gamma"/>
</dbReference>
<dbReference type="InterPro" id="IPR002543">
    <property type="entry name" value="FtsK_dom"/>
</dbReference>
<dbReference type="PANTHER" id="PTHR22683:SF41">
    <property type="entry name" value="DNA TRANSLOCASE FTSK"/>
    <property type="match status" value="1"/>
</dbReference>
<dbReference type="SUPFAM" id="SSF52540">
    <property type="entry name" value="P-loop containing nucleoside triphosphate hydrolases"/>
    <property type="match status" value="1"/>
</dbReference>
<gene>
    <name evidence="11" type="ORF">ERX40_02800</name>
</gene>
<keyword evidence="4" id="KW-0159">Chromosome partition</keyword>
<feature type="transmembrane region" description="Helical" evidence="9">
    <location>
        <begin position="61"/>
        <end position="78"/>
    </location>
</feature>
<evidence type="ECO:0000259" key="10">
    <source>
        <dbReference type="PROSITE" id="PS50901"/>
    </source>
</evidence>
<keyword evidence="3 8" id="KW-0547">Nucleotide-binding</keyword>
<proteinExistence type="inferred from homology"/>
<dbReference type="Gene3D" id="3.30.980.40">
    <property type="match status" value="1"/>
</dbReference>
<protein>
    <submittedName>
        <fullName evidence="11">DNA translocase FtsK</fullName>
    </submittedName>
</protein>
<dbReference type="Pfam" id="PF01580">
    <property type="entry name" value="FtsK_SpoIIIE"/>
    <property type="match status" value="1"/>
</dbReference>
<dbReference type="GO" id="GO:0005524">
    <property type="term" value="F:ATP binding"/>
    <property type="evidence" value="ECO:0007669"/>
    <property type="project" value="UniProtKB-UniRule"/>
</dbReference>
<dbReference type="RefSeq" id="WP_133416976.1">
    <property type="nucleotide sequence ID" value="NZ_SCWD01000001.1"/>
</dbReference>
<dbReference type="PANTHER" id="PTHR22683">
    <property type="entry name" value="SPORULATION PROTEIN RELATED"/>
    <property type="match status" value="1"/>
</dbReference>
<dbReference type="AlphaFoldDB" id="A0A9Q8FNU0"/>
<dbReference type="Gene3D" id="3.40.50.300">
    <property type="entry name" value="P-loop containing nucleotide triphosphate hydrolases"/>
    <property type="match status" value="1"/>
</dbReference>
<organism evidence="11 12">
    <name type="scientific">Macrococcus carouselicus</name>
    <dbReference type="NCBI Taxonomy" id="69969"/>
    <lineage>
        <taxon>Bacteria</taxon>
        <taxon>Bacillati</taxon>
        <taxon>Bacillota</taxon>
        <taxon>Bacilli</taxon>
        <taxon>Bacillales</taxon>
        <taxon>Staphylococcaceae</taxon>
        <taxon>Macrococcus</taxon>
    </lineage>
</organism>
<dbReference type="SMART" id="SM00382">
    <property type="entry name" value="AAA"/>
    <property type="match status" value="1"/>
</dbReference>
<dbReference type="SUPFAM" id="SSF46785">
    <property type="entry name" value="Winged helix' DNA-binding domain"/>
    <property type="match status" value="1"/>
</dbReference>
<evidence type="ECO:0000256" key="1">
    <source>
        <dbReference type="ARBA" id="ARBA00004141"/>
    </source>
</evidence>
<dbReference type="Gene3D" id="1.10.10.10">
    <property type="entry name" value="Winged helix-like DNA-binding domain superfamily/Winged helix DNA-binding domain"/>
    <property type="match status" value="1"/>
</dbReference>
<evidence type="ECO:0000313" key="12">
    <source>
        <dbReference type="Proteomes" id="UP000295280"/>
    </source>
</evidence>
<keyword evidence="12" id="KW-1185">Reference proteome</keyword>
<dbReference type="Pfam" id="PF09397">
    <property type="entry name" value="FtsK_gamma"/>
    <property type="match status" value="1"/>
</dbReference>
<dbReference type="Proteomes" id="UP000295280">
    <property type="component" value="Unassembled WGS sequence"/>
</dbReference>
<evidence type="ECO:0000256" key="4">
    <source>
        <dbReference type="ARBA" id="ARBA00022829"/>
    </source>
</evidence>
<keyword evidence="9" id="KW-1133">Transmembrane helix</keyword>
<dbReference type="EMBL" id="SCWD01000001">
    <property type="protein sequence ID" value="TDM04115.1"/>
    <property type="molecule type" value="Genomic_DNA"/>
</dbReference>
<name>A0A9Q8FNU0_9STAP</name>
<dbReference type="GO" id="GO:0003677">
    <property type="term" value="F:DNA binding"/>
    <property type="evidence" value="ECO:0007669"/>
    <property type="project" value="UniProtKB-KW"/>
</dbReference>
<dbReference type="InterPro" id="IPR036390">
    <property type="entry name" value="WH_DNA-bd_sf"/>
</dbReference>
<dbReference type="InterPro" id="IPR027417">
    <property type="entry name" value="P-loop_NTPase"/>
</dbReference>
<comment type="function">
    <text evidence="7">Essential cell division protein that coordinates cell division and chromosome segregation. The N-terminus is involved in assembly of the cell-division machinery. The C-terminus functions as a DNA motor that moves dsDNA in an ATP-dependent manner towards the dif recombination site, which is located within the replication terminus region. Required for activation of the Xer recombinase, allowing activation of chromosome unlinking by recombination.</text>
</comment>
<evidence type="ECO:0000256" key="5">
    <source>
        <dbReference type="ARBA" id="ARBA00022840"/>
    </source>
</evidence>
<reference evidence="11 12" key="1">
    <citation type="submission" date="2019-01" db="EMBL/GenBank/DDBJ databases">
        <title>Draft genome sequences of the type strains of six Macrococcus species.</title>
        <authorList>
            <person name="Mazhar S."/>
            <person name="Altermann E."/>
            <person name="Hill C."/>
            <person name="Mcauliffe O."/>
        </authorList>
    </citation>
    <scope>NUCLEOTIDE SEQUENCE [LARGE SCALE GENOMIC DNA]</scope>
    <source>
        <strain evidence="11 12">ATCC 51828</strain>
    </source>
</reference>
<keyword evidence="5 8" id="KW-0067">ATP-binding</keyword>
<evidence type="ECO:0000313" key="11">
    <source>
        <dbReference type="EMBL" id="TDM04115.1"/>
    </source>
</evidence>
<accession>A0A9Q8FNU0</accession>
<feature type="domain" description="FtsK" evidence="10">
    <location>
        <begin position="412"/>
        <end position="608"/>
    </location>
</feature>
<dbReference type="GO" id="GO:0016020">
    <property type="term" value="C:membrane"/>
    <property type="evidence" value="ECO:0007669"/>
    <property type="project" value="UniProtKB-SubCell"/>
</dbReference>
<dbReference type="SMART" id="SM00843">
    <property type="entry name" value="Ftsk_gamma"/>
    <property type="match status" value="1"/>
</dbReference>
<comment type="similarity">
    <text evidence="2">Belongs to the FtsK/SpoIIIE/SftA family.</text>
</comment>
<comment type="caution">
    <text evidence="11">The sequence shown here is derived from an EMBL/GenBank/DDBJ whole genome shotgun (WGS) entry which is preliminary data.</text>
</comment>
<feature type="transmembrane region" description="Helical" evidence="9">
    <location>
        <begin position="149"/>
        <end position="172"/>
    </location>
</feature>
<dbReference type="GO" id="GO:0007059">
    <property type="term" value="P:chromosome segregation"/>
    <property type="evidence" value="ECO:0007669"/>
    <property type="project" value="UniProtKB-KW"/>
</dbReference>
<dbReference type="InterPro" id="IPR050206">
    <property type="entry name" value="FtsK/SpoIIIE/SftA"/>
</dbReference>
<feature type="binding site" evidence="8">
    <location>
        <begin position="429"/>
        <end position="436"/>
    </location>
    <ligand>
        <name>ATP</name>
        <dbReference type="ChEBI" id="CHEBI:30616"/>
    </ligand>
</feature>
<evidence type="ECO:0000256" key="3">
    <source>
        <dbReference type="ARBA" id="ARBA00022741"/>
    </source>
</evidence>
<dbReference type="OrthoDB" id="9807790at2"/>
<evidence type="ECO:0000256" key="9">
    <source>
        <dbReference type="SAM" id="Phobius"/>
    </source>
</evidence>
<dbReference type="InterPro" id="IPR041027">
    <property type="entry name" value="FtsK_alpha"/>
</dbReference>
<evidence type="ECO:0000256" key="7">
    <source>
        <dbReference type="ARBA" id="ARBA00024986"/>
    </source>
</evidence>
<evidence type="ECO:0000256" key="8">
    <source>
        <dbReference type="PROSITE-ProRule" id="PRU00289"/>
    </source>
</evidence>
<sequence>MAIKKRKPRTSSKRKTKKKESQPYIYLIALILLSLLVAGIFQFGLIGLGIDCMMIVLTGSARYYTYLLLVLTIIYFTVNRRFMTLNRRLTGWLVLQIALCMLFELGMRLAGSQVKPQFNQIFEQESDSHFHFQGGGSTGYFLESLSSTLISPVGSFVLSLVLFGMASCLIAGRSIRQEAGNLFMLMLKASAVVKEKYAERKAALPKDVTDLPEISAPVHHETQAENVIERDSTVETEHDAADEVPVYEPVRKMDQPAPEEKLPASEPVAELFAEENTDYQLPPLTLLDSPKQSVKADTKAVKQRGQLLENTLRNFGVDAKVSQIRIGPAVTQYEVHPALGVKVSRIVNLSNDIALALAAKDIRIEAPIPGKSAVGIEVPNSATSMVTLREVLEEEPAPANKLKVVLGRNISGDAVTAELNKMPHLLVAGSTGSGKSVCINGIITSILMNAKPHEVKLMMIDPKMVELNVYNGIPHLLTPVVTNPQKASQALQKIVGEMERRYDLFSHTGTRNIEGYNQYLRRQNEELEEKNSLLPYIVVIVDELADLMMVASKDVEGAIMRIAQMARAAGIHLIIATQRPSVDVITGLIKANIPSRIAFAVSSQVDSRTILDSQGAEKLLGRGDMLFLPSGQSKPTRIQGAFLSDNEVEAVVDFVTKQQSANYIKEMEPDEVVKSDAPSDDELYFDAYTFVISEQKASASLLQRQFRIGYNRAARLVDDLEANQVIGAAQGSKPRQVLIKPEEEGGQ</sequence>
<dbReference type="InterPro" id="IPR036388">
    <property type="entry name" value="WH-like_DNA-bd_sf"/>
</dbReference>
<feature type="transmembrane region" description="Helical" evidence="9">
    <location>
        <begin position="24"/>
        <end position="49"/>
    </location>
</feature>
<dbReference type="PROSITE" id="PS50901">
    <property type="entry name" value="FTSK"/>
    <property type="match status" value="1"/>
</dbReference>